<protein>
    <submittedName>
        <fullName evidence="1">Uncharacterized protein</fullName>
    </submittedName>
</protein>
<name>A0AAI9TSS4_PENTH</name>
<evidence type="ECO:0000313" key="2">
    <source>
        <dbReference type="Proteomes" id="UP001227192"/>
    </source>
</evidence>
<reference evidence="1" key="1">
    <citation type="submission" date="2015-06" db="EMBL/GenBank/DDBJ databases">
        <authorList>
            <person name="Nguyen H."/>
        </authorList>
    </citation>
    <scope>NUCLEOTIDE SEQUENCE</scope>
    <source>
        <strain evidence="1">DAOM 180753</strain>
    </source>
</reference>
<dbReference type="AlphaFoldDB" id="A0AAI9TSS4"/>
<dbReference type="EMBL" id="LACB01000017">
    <property type="protein sequence ID" value="KAJ9492138.1"/>
    <property type="molecule type" value="Genomic_DNA"/>
</dbReference>
<organism evidence="1 2">
    <name type="scientific">Penicillium thymicola</name>
    <dbReference type="NCBI Taxonomy" id="293382"/>
    <lineage>
        <taxon>Eukaryota</taxon>
        <taxon>Fungi</taxon>
        <taxon>Dikarya</taxon>
        <taxon>Ascomycota</taxon>
        <taxon>Pezizomycotina</taxon>
        <taxon>Eurotiomycetes</taxon>
        <taxon>Eurotiomycetidae</taxon>
        <taxon>Eurotiales</taxon>
        <taxon>Aspergillaceae</taxon>
        <taxon>Penicillium</taxon>
    </lineage>
</organism>
<evidence type="ECO:0000313" key="1">
    <source>
        <dbReference type="EMBL" id="KAJ9492138.1"/>
    </source>
</evidence>
<keyword evidence="2" id="KW-1185">Reference proteome</keyword>
<proteinExistence type="predicted"/>
<gene>
    <name evidence="1" type="ORF">VN97_g1109</name>
</gene>
<comment type="caution">
    <text evidence="1">The sequence shown here is derived from an EMBL/GenBank/DDBJ whole genome shotgun (WGS) entry which is preliminary data.</text>
</comment>
<accession>A0AAI9TSS4</accession>
<sequence length="80" mass="9108">MLSGNTDESHMVSYIASPTEVTNPFHSGKSKSSTWNSFMPNMTPTTPLYSLLLPQATKTQILFLWDRYIAISYFDLLYIP</sequence>
<dbReference type="Proteomes" id="UP001227192">
    <property type="component" value="Unassembled WGS sequence"/>
</dbReference>
<reference evidence="1" key="2">
    <citation type="journal article" date="2016" name="Fungal Biol.">
        <title>Ochratoxin A production by Penicillium thymicola.</title>
        <authorList>
            <person name="Nguyen H.D.T."/>
            <person name="McMullin D.R."/>
            <person name="Ponomareva E."/>
            <person name="Riley R."/>
            <person name="Pomraning K.R."/>
            <person name="Baker S.E."/>
            <person name="Seifert K.A."/>
        </authorList>
    </citation>
    <scope>NUCLEOTIDE SEQUENCE</scope>
    <source>
        <strain evidence="1">DAOM 180753</strain>
    </source>
</reference>